<evidence type="ECO:0000313" key="3">
    <source>
        <dbReference type="Proteomes" id="UP000236724"/>
    </source>
</evidence>
<dbReference type="Pfam" id="PF13749">
    <property type="entry name" value="HATPase_c_4"/>
    <property type="match status" value="1"/>
</dbReference>
<reference evidence="2 3" key="1">
    <citation type="submission" date="2016-10" db="EMBL/GenBank/DDBJ databases">
        <authorList>
            <person name="de Groot N.N."/>
        </authorList>
    </citation>
    <scope>NUCLEOTIDE SEQUENCE [LARGE SCALE GENOMIC DNA]</scope>
    <source>
        <strain evidence="2">MBHS1</strain>
    </source>
</reference>
<gene>
    <name evidence="2" type="ORF">MBHS_03551</name>
</gene>
<dbReference type="Proteomes" id="UP000236724">
    <property type="component" value="Unassembled WGS sequence"/>
</dbReference>
<evidence type="ECO:0000313" key="2">
    <source>
        <dbReference type="EMBL" id="SEH07667.1"/>
    </source>
</evidence>
<dbReference type="EMBL" id="FMSV02000537">
    <property type="protein sequence ID" value="SEH07667.1"/>
    <property type="molecule type" value="Genomic_DNA"/>
</dbReference>
<dbReference type="RefSeq" id="WP_103921297.1">
    <property type="nucleotide sequence ID" value="NZ_FMSV02000537.1"/>
</dbReference>
<dbReference type="Gene3D" id="3.30.565.60">
    <property type="match status" value="1"/>
</dbReference>
<dbReference type="InterPro" id="IPR007421">
    <property type="entry name" value="Schlafen_AlbA_2_dom"/>
</dbReference>
<proteinExistence type="predicted"/>
<dbReference type="OrthoDB" id="34589at2"/>
<dbReference type="PANTHER" id="PTHR30595">
    <property type="entry name" value="GLPR-RELATED TRANSCRIPTIONAL REPRESSOR"/>
    <property type="match status" value="1"/>
</dbReference>
<dbReference type="Pfam" id="PF04326">
    <property type="entry name" value="SLFN_AlbA_2"/>
    <property type="match status" value="1"/>
</dbReference>
<sequence>MFDTLDDIIEKLYLGEDSTIEFKSQLPHTKSLADEIAAFANAKGGVILIGVDDNGLIIGLDIKNLVQYEKSVVEICQDKIEPTLPVFTEKLVIDNQNILKIEIPHSFFVHKTSNGYFIRQGSSKREIPTEQLARLLQSRSQARIISFDEQAVPNTHKNDLRKDLYQQFITTGLSDEETEDLLLKRRLLVTDQGKRRASVAGMLMCSNQADASIYNSFICAVYYRGTVKDANYQIDAKDFKGPLNQQIVDTLKFVEKYNAVSARKEIGRLERPQYAMRAIFEAVVNAVVHRDYSKYGSKIRLFMFADRLELYSPGALANTLTVNDLLYNQMTRNELLARLLSETSLSENMEMQVNRKHFLERRGEGVGIILNESEQLSGQTPVYEMLGEELRLTIYAAKSLQENQ</sequence>
<accession>A0A1H6FC81</accession>
<dbReference type="InterPro" id="IPR038475">
    <property type="entry name" value="RecG_C_sf"/>
</dbReference>
<feature type="domain" description="Schlafen AlbA-2" evidence="1">
    <location>
        <begin position="16"/>
        <end position="127"/>
    </location>
</feature>
<organism evidence="2 3">
    <name type="scientific">Candidatus Venteria ishoeyi</name>
    <dbReference type="NCBI Taxonomy" id="1899563"/>
    <lineage>
        <taxon>Bacteria</taxon>
        <taxon>Pseudomonadati</taxon>
        <taxon>Pseudomonadota</taxon>
        <taxon>Gammaproteobacteria</taxon>
        <taxon>Thiotrichales</taxon>
        <taxon>Thiotrichaceae</taxon>
        <taxon>Venteria</taxon>
    </lineage>
</organism>
<name>A0A1H6FC81_9GAMM</name>
<keyword evidence="3" id="KW-1185">Reference proteome</keyword>
<dbReference type="Gene3D" id="3.30.950.30">
    <property type="entry name" value="Schlafen, AAA domain"/>
    <property type="match status" value="1"/>
</dbReference>
<dbReference type="PANTHER" id="PTHR30595:SF6">
    <property type="entry name" value="SCHLAFEN ALBA-2 DOMAIN-CONTAINING PROTEIN"/>
    <property type="match status" value="1"/>
</dbReference>
<dbReference type="InterPro" id="IPR038461">
    <property type="entry name" value="Schlafen_AlbA_2_dom_sf"/>
</dbReference>
<protein>
    <submittedName>
        <fullName evidence="2">Divergent AAA domain protein</fullName>
    </submittedName>
</protein>
<evidence type="ECO:0000259" key="1">
    <source>
        <dbReference type="Pfam" id="PF04326"/>
    </source>
</evidence>
<dbReference type="AlphaFoldDB" id="A0A1H6FC81"/>